<feature type="chain" id="PRO_5041902228" description="C-type lectin domain-containing protein" evidence="2">
    <location>
        <begin position="22"/>
        <end position="365"/>
    </location>
</feature>
<reference evidence="4" key="3">
    <citation type="submission" date="2023-05" db="EMBL/GenBank/DDBJ databases">
        <authorList>
            <person name="Smith C.H."/>
        </authorList>
    </citation>
    <scope>NUCLEOTIDE SEQUENCE</scope>
    <source>
        <strain evidence="4">CHS0354</strain>
        <tissue evidence="4">Mantle</tissue>
    </source>
</reference>
<evidence type="ECO:0000313" key="5">
    <source>
        <dbReference type="Proteomes" id="UP001195483"/>
    </source>
</evidence>
<feature type="signal peptide" evidence="2">
    <location>
        <begin position="1"/>
        <end position="21"/>
    </location>
</feature>
<dbReference type="InterPro" id="IPR016186">
    <property type="entry name" value="C-type_lectin-like/link_sf"/>
</dbReference>
<gene>
    <name evidence="4" type="ORF">CHS0354_003653</name>
</gene>
<accession>A0AAE0S8V9</accession>
<comment type="caution">
    <text evidence="4">The sequence shown here is derived from an EMBL/GenBank/DDBJ whole genome shotgun (WGS) entry which is preliminary data.</text>
</comment>
<evidence type="ECO:0000313" key="4">
    <source>
        <dbReference type="EMBL" id="KAK3587511.1"/>
    </source>
</evidence>
<reference evidence="4" key="2">
    <citation type="journal article" date="2021" name="Genome Biol. Evol.">
        <title>Developing a high-quality reference genome for a parasitic bivalve with doubly uniparental inheritance (Bivalvia: Unionida).</title>
        <authorList>
            <person name="Smith C.H."/>
        </authorList>
    </citation>
    <scope>NUCLEOTIDE SEQUENCE</scope>
    <source>
        <strain evidence="4">CHS0354</strain>
        <tissue evidence="4">Mantle</tissue>
    </source>
</reference>
<dbReference type="PROSITE" id="PS50041">
    <property type="entry name" value="C_TYPE_LECTIN_2"/>
    <property type="match status" value="1"/>
</dbReference>
<reference evidence="4" key="1">
    <citation type="journal article" date="2021" name="Genome Biol. Evol.">
        <title>A High-Quality Reference Genome for a Parasitic Bivalve with Doubly Uniparental Inheritance (Bivalvia: Unionida).</title>
        <authorList>
            <person name="Smith C.H."/>
        </authorList>
    </citation>
    <scope>NUCLEOTIDE SEQUENCE</scope>
    <source>
        <strain evidence="4">CHS0354</strain>
    </source>
</reference>
<feature type="transmembrane region" description="Helical" evidence="1">
    <location>
        <begin position="331"/>
        <end position="355"/>
    </location>
</feature>
<keyword evidence="1" id="KW-0472">Membrane</keyword>
<dbReference type="Proteomes" id="UP001195483">
    <property type="component" value="Unassembled WGS sequence"/>
</dbReference>
<sequence length="365" mass="40967">MNVWMLYCALFFTNAFVFVNSESERIIYTLFSTPKTWNEARDICETQNGQLLKLTGQDIVDRLKYLDKAVWNNATFASNQAMWHGLHQPPGMHSFMYQDCSPVPSSINTINITNSYCTVTSAWDLNFHERTCNTKNIFVCQRFEGACWYEPIQGKRGTGATTTVSLSNVQPTDCALECHNISMTLTVQECWAFAHNEVNFTCELYLLNGTVTSPSVYYLDTGKYVADLDYALYVKRCVEGSLDENSYTDVENTSIQALSGCAYNSSQHNYSYSGSICYCSSSDQPPIPEPLSLEEKVAKILEALTIDSKNTSAAIRLLVSVQDDRPSAHSLGLLGVALLCTVFGGLLLLDLNLLYEHLRNFIKRF</sequence>
<proteinExistence type="predicted"/>
<keyword evidence="1" id="KW-1133">Transmembrane helix</keyword>
<dbReference type="InterPro" id="IPR001304">
    <property type="entry name" value="C-type_lectin-like"/>
</dbReference>
<dbReference type="SUPFAM" id="SSF56436">
    <property type="entry name" value="C-type lectin-like"/>
    <property type="match status" value="1"/>
</dbReference>
<evidence type="ECO:0000256" key="1">
    <source>
        <dbReference type="SAM" id="Phobius"/>
    </source>
</evidence>
<organism evidence="4 5">
    <name type="scientific">Potamilus streckersoni</name>
    <dbReference type="NCBI Taxonomy" id="2493646"/>
    <lineage>
        <taxon>Eukaryota</taxon>
        <taxon>Metazoa</taxon>
        <taxon>Spiralia</taxon>
        <taxon>Lophotrochozoa</taxon>
        <taxon>Mollusca</taxon>
        <taxon>Bivalvia</taxon>
        <taxon>Autobranchia</taxon>
        <taxon>Heteroconchia</taxon>
        <taxon>Palaeoheterodonta</taxon>
        <taxon>Unionida</taxon>
        <taxon>Unionoidea</taxon>
        <taxon>Unionidae</taxon>
        <taxon>Ambleminae</taxon>
        <taxon>Lampsilini</taxon>
        <taxon>Potamilus</taxon>
    </lineage>
</organism>
<dbReference type="Gene3D" id="3.10.100.10">
    <property type="entry name" value="Mannose-Binding Protein A, subunit A"/>
    <property type="match status" value="1"/>
</dbReference>
<dbReference type="AlphaFoldDB" id="A0AAE0S8V9"/>
<evidence type="ECO:0000259" key="3">
    <source>
        <dbReference type="PROSITE" id="PS50041"/>
    </source>
</evidence>
<protein>
    <recommendedName>
        <fullName evidence="3">C-type lectin domain-containing protein</fullName>
    </recommendedName>
</protein>
<keyword evidence="5" id="KW-1185">Reference proteome</keyword>
<dbReference type="InterPro" id="IPR016187">
    <property type="entry name" value="CTDL_fold"/>
</dbReference>
<dbReference type="CDD" id="cd00037">
    <property type="entry name" value="CLECT"/>
    <property type="match status" value="1"/>
</dbReference>
<dbReference type="Pfam" id="PF00059">
    <property type="entry name" value="Lectin_C"/>
    <property type="match status" value="1"/>
</dbReference>
<keyword evidence="1" id="KW-0812">Transmembrane</keyword>
<feature type="domain" description="C-type lectin" evidence="3">
    <location>
        <begin position="28"/>
        <end position="141"/>
    </location>
</feature>
<dbReference type="EMBL" id="JAEAOA010000285">
    <property type="protein sequence ID" value="KAK3587511.1"/>
    <property type="molecule type" value="Genomic_DNA"/>
</dbReference>
<name>A0AAE0S8V9_9BIVA</name>
<keyword evidence="2" id="KW-0732">Signal</keyword>
<evidence type="ECO:0000256" key="2">
    <source>
        <dbReference type="SAM" id="SignalP"/>
    </source>
</evidence>